<dbReference type="OrthoDB" id="4345765at2759"/>
<proteinExistence type="predicted"/>
<comment type="caution">
    <text evidence="1">The sequence shown here is derived from an EMBL/GenBank/DDBJ whole genome shotgun (WGS) entry which is preliminary data.</text>
</comment>
<dbReference type="EMBL" id="JAPWDO010000005">
    <property type="protein sequence ID" value="KAJ5469908.1"/>
    <property type="molecule type" value="Genomic_DNA"/>
</dbReference>
<organism evidence="1 2">
    <name type="scientific">Penicillium desertorum</name>
    <dbReference type="NCBI Taxonomy" id="1303715"/>
    <lineage>
        <taxon>Eukaryota</taxon>
        <taxon>Fungi</taxon>
        <taxon>Dikarya</taxon>
        <taxon>Ascomycota</taxon>
        <taxon>Pezizomycotina</taxon>
        <taxon>Eurotiomycetes</taxon>
        <taxon>Eurotiomycetidae</taxon>
        <taxon>Eurotiales</taxon>
        <taxon>Aspergillaceae</taxon>
        <taxon>Penicillium</taxon>
    </lineage>
</organism>
<accession>A0A9W9WML9</accession>
<evidence type="ECO:0000313" key="2">
    <source>
        <dbReference type="Proteomes" id="UP001147760"/>
    </source>
</evidence>
<sequence>MADFSMPRIECLHVPQGIRGHAFQAMALISFVEKYWIDDSVKYKDDESKGKALAELATAVTALCTAFDDLVETHRDKHMLRGEVSQEVKAGYLSWCKARQHTIRPNTQYIEGLHLQYAGRATQHLRLRMGEEGSISWAIAIYAFYLAATTTVRKYVTSKSDVDYIKEEFPLKIPEL</sequence>
<name>A0A9W9WML9_9EURO</name>
<reference evidence="1" key="1">
    <citation type="submission" date="2022-12" db="EMBL/GenBank/DDBJ databases">
        <authorList>
            <person name="Petersen C."/>
        </authorList>
    </citation>
    <scope>NUCLEOTIDE SEQUENCE</scope>
    <source>
        <strain evidence="1">IBT 17660</strain>
    </source>
</reference>
<gene>
    <name evidence="1" type="ORF">N7530_007265</name>
</gene>
<reference evidence="1" key="2">
    <citation type="journal article" date="2023" name="IMA Fungus">
        <title>Comparative genomic study of the Penicillium genus elucidates a diverse pangenome and 15 lateral gene transfer events.</title>
        <authorList>
            <person name="Petersen C."/>
            <person name="Sorensen T."/>
            <person name="Nielsen M.R."/>
            <person name="Sondergaard T.E."/>
            <person name="Sorensen J.L."/>
            <person name="Fitzpatrick D.A."/>
            <person name="Frisvad J.C."/>
            <person name="Nielsen K.L."/>
        </authorList>
    </citation>
    <scope>NUCLEOTIDE SEQUENCE</scope>
    <source>
        <strain evidence="1">IBT 17660</strain>
    </source>
</reference>
<evidence type="ECO:0000313" key="1">
    <source>
        <dbReference type="EMBL" id="KAJ5469908.1"/>
    </source>
</evidence>
<dbReference type="AlphaFoldDB" id="A0A9W9WML9"/>
<keyword evidence="2" id="KW-1185">Reference proteome</keyword>
<dbReference type="Proteomes" id="UP001147760">
    <property type="component" value="Unassembled WGS sequence"/>
</dbReference>
<protein>
    <submittedName>
        <fullName evidence="1">Uncharacterized protein</fullName>
    </submittedName>
</protein>